<reference evidence="2 3" key="1">
    <citation type="submission" date="2015-09" db="EMBL/GenBank/DDBJ databases">
        <title>Trachymyrmex cornetzi WGS genome.</title>
        <authorList>
            <person name="Nygaard S."/>
            <person name="Hu H."/>
            <person name="Boomsma J."/>
            <person name="Zhang G."/>
        </authorList>
    </citation>
    <scope>NUCLEOTIDE SEQUENCE [LARGE SCALE GENOMIC DNA]</scope>
    <source>
        <strain evidence="2">Tcor2-1</strain>
        <tissue evidence="2">Whole body</tissue>
    </source>
</reference>
<feature type="transmembrane region" description="Helical" evidence="1">
    <location>
        <begin position="136"/>
        <end position="155"/>
    </location>
</feature>
<keyword evidence="1" id="KW-0812">Transmembrane</keyword>
<evidence type="ECO:0000313" key="2">
    <source>
        <dbReference type="EMBL" id="KYN11286.1"/>
    </source>
</evidence>
<keyword evidence="1" id="KW-0472">Membrane</keyword>
<evidence type="ECO:0000256" key="1">
    <source>
        <dbReference type="SAM" id="Phobius"/>
    </source>
</evidence>
<dbReference type="STRING" id="471704.A0A151IV08"/>
<keyword evidence="1" id="KW-1133">Transmembrane helix</keyword>
<name>A0A151IV08_9HYME</name>
<dbReference type="EMBL" id="KQ980937">
    <property type="protein sequence ID" value="KYN11286.1"/>
    <property type="molecule type" value="Genomic_DNA"/>
</dbReference>
<dbReference type="Proteomes" id="UP000078492">
    <property type="component" value="Unassembled WGS sequence"/>
</dbReference>
<organism evidence="2 3">
    <name type="scientific">Trachymyrmex cornetzi</name>
    <dbReference type="NCBI Taxonomy" id="471704"/>
    <lineage>
        <taxon>Eukaryota</taxon>
        <taxon>Metazoa</taxon>
        <taxon>Ecdysozoa</taxon>
        <taxon>Arthropoda</taxon>
        <taxon>Hexapoda</taxon>
        <taxon>Insecta</taxon>
        <taxon>Pterygota</taxon>
        <taxon>Neoptera</taxon>
        <taxon>Endopterygota</taxon>
        <taxon>Hymenoptera</taxon>
        <taxon>Apocrita</taxon>
        <taxon>Aculeata</taxon>
        <taxon>Formicoidea</taxon>
        <taxon>Formicidae</taxon>
        <taxon>Myrmicinae</taxon>
        <taxon>Trachymyrmex</taxon>
    </lineage>
</organism>
<gene>
    <name evidence="2" type="ORF">ALC57_16576</name>
</gene>
<proteinExistence type="predicted"/>
<keyword evidence="3" id="KW-1185">Reference proteome</keyword>
<protein>
    <submittedName>
        <fullName evidence="2">Uncharacterized protein</fullName>
    </submittedName>
</protein>
<dbReference type="AlphaFoldDB" id="A0A151IV08"/>
<sequence>MWLLLCDGVTKCFRTRKFLRTFTEEASGWRTRDTDIRHDCQLIPHFANVSVDKFELASAPTCGMPIGGRSLHCTLPQEKKRYAVQDDHVTPVVPWSCCRIDIKGPCYHDPLQLPNPEDDPIYESLDTRGCLVAMKAIVNGTLYSSIALIALLFVLQIRTQYST</sequence>
<accession>A0A151IV08</accession>
<evidence type="ECO:0000313" key="3">
    <source>
        <dbReference type="Proteomes" id="UP000078492"/>
    </source>
</evidence>